<protein>
    <recommendedName>
        <fullName evidence="4">DUF937 domain-containing protein</fullName>
    </recommendedName>
</protein>
<evidence type="ECO:0000256" key="1">
    <source>
        <dbReference type="SAM" id="MobiDB-lite"/>
    </source>
</evidence>
<sequence length="296" mass="30941">MQEARASAMFNMFDVFRQAQGGAAFDNLARAYGMSPQQLRAMTAALTPAFAQGFQRQAATDEGARRFADLFQTETYARAFEAQAAALDPSARGAGEDALGAFFGSKEVSRAVAAQASAASGVQAQIIRQVLPILASILMGGFMKAAQGSGAPGATSAFEEFFGGRKPNPAETPQSPFPQNPFQVWIDAFSGADRSKAAAGEASQETPANPLGDMMGEMMKAMFSAGAEPAESARAQPRTAPEEPPAGSGDESRPAEPATPDPFDDFVATGRELSQQNAQAMGQIFDAFFGDAAKKA</sequence>
<dbReference type="InterPro" id="IPR009282">
    <property type="entry name" value="DUF937"/>
</dbReference>
<dbReference type="AlphaFoldDB" id="A0A2W5KML4"/>
<feature type="region of interest" description="Disordered" evidence="1">
    <location>
        <begin position="193"/>
        <end position="275"/>
    </location>
</feature>
<evidence type="ECO:0000313" key="3">
    <source>
        <dbReference type="Proteomes" id="UP000249577"/>
    </source>
</evidence>
<organism evidence="2 3">
    <name type="scientific">Ancylobacter novellus</name>
    <name type="common">Thiobacillus novellus</name>
    <dbReference type="NCBI Taxonomy" id="921"/>
    <lineage>
        <taxon>Bacteria</taxon>
        <taxon>Pseudomonadati</taxon>
        <taxon>Pseudomonadota</taxon>
        <taxon>Alphaproteobacteria</taxon>
        <taxon>Hyphomicrobiales</taxon>
        <taxon>Xanthobacteraceae</taxon>
        <taxon>Ancylobacter</taxon>
    </lineage>
</organism>
<feature type="region of interest" description="Disordered" evidence="1">
    <location>
        <begin position="149"/>
        <end position="181"/>
    </location>
</feature>
<dbReference type="Pfam" id="PF06078">
    <property type="entry name" value="DUF937"/>
    <property type="match status" value="1"/>
</dbReference>
<name>A0A2W5KML4_ANCNO</name>
<gene>
    <name evidence="2" type="ORF">DI565_10310</name>
</gene>
<reference evidence="2 3" key="1">
    <citation type="submission" date="2017-08" db="EMBL/GenBank/DDBJ databases">
        <title>Infants hospitalized years apart are colonized by the same room-sourced microbial strains.</title>
        <authorList>
            <person name="Brooks B."/>
            <person name="Olm M.R."/>
            <person name="Firek B.A."/>
            <person name="Baker R."/>
            <person name="Thomas B.C."/>
            <person name="Morowitz M.J."/>
            <person name="Banfield J.F."/>
        </authorList>
    </citation>
    <scope>NUCLEOTIDE SEQUENCE [LARGE SCALE GENOMIC DNA]</scope>
    <source>
        <strain evidence="2">S2_005_003_R2_43</strain>
    </source>
</reference>
<evidence type="ECO:0000313" key="2">
    <source>
        <dbReference type="EMBL" id="PZQ16175.1"/>
    </source>
</evidence>
<dbReference type="EMBL" id="QFPN01000004">
    <property type="protein sequence ID" value="PZQ16175.1"/>
    <property type="molecule type" value="Genomic_DNA"/>
</dbReference>
<proteinExistence type="predicted"/>
<dbReference type="Proteomes" id="UP000249577">
    <property type="component" value="Unassembled WGS sequence"/>
</dbReference>
<comment type="caution">
    <text evidence="2">The sequence shown here is derived from an EMBL/GenBank/DDBJ whole genome shotgun (WGS) entry which is preliminary data.</text>
</comment>
<evidence type="ECO:0008006" key="4">
    <source>
        <dbReference type="Google" id="ProtNLM"/>
    </source>
</evidence>
<accession>A0A2W5KML4</accession>